<dbReference type="InterPro" id="IPR050625">
    <property type="entry name" value="ParA/MinD_ATPase"/>
</dbReference>
<comment type="caution">
    <text evidence="2">The sequence shown here is derived from an EMBL/GenBank/DDBJ whole genome shotgun (WGS) entry which is preliminary data.</text>
</comment>
<dbReference type="PANTHER" id="PTHR43384">
    <property type="entry name" value="SEPTUM SITE-DETERMINING PROTEIN MIND HOMOLOG, CHLOROPLASTIC-RELATED"/>
    <property type="match status" value="1"/>
</dbReference>
<dbReference type="OrthoDB" id="3252838at2"/>
<evidence type="ECO:0000259" key="1">
    <source>
        <dbReference type="Pfam" id="PF26563"/>
    </source>
</evidence>
<dbReference type="InterPro" id="IPR059050">
    <property type="entry name" value="Rv3660c_N"/>
</dbReference>
<dbReference type="Gene3D" id="3.40.50.300">
    <property type="entry name" value="P-loop containing nucleotide triphosphate hydrolases"/>
    <property type="match status" value="1"/>
</dbReference>
<dbReference type="GO" id="GO:0016887">
    <property type="term" value="F:ATP hydrolysis activity"/>
    <property type="evidence" value="ECO:0007669"/>
    <property type="project" value="TreeGrafter"/>
</dbReference>
<dbReference type="GO" id="GO:0051782">
    <property type="term" value="P:negative regulation of cell division"/>
    <property type="evidence" value="ECO:0007669"/>
    <property type="project" value="TreeGrafter"/>
</dbReference>
<keyword evidence="3" id="KW-1185">Reference proteome</keyword>
<dbReference type="RefSeq" id="WP_137813846.1">
    <property type="nucleotide sequence ID" value="NZ_BJFL01000009.1"/>
</dbReference>
<dbReference type="InterPro" id="IPR022521">
    <property type="entry name" value="Rv3660c"/>
</dbReference>
<dbReference type="EMBL" id="BJFL01000009">
    <property type="protein sequence ID" value="GDY30738.1"/>
    <property type="molecule type" value="Genomic_DNA"/>
</dbReference>
<dbReference type="Pfam" id="PF26563">
    <property type="entry name" value="Rv3660c_N"/>
    <property type="match status" value="1"/>
</dbReference>
<dbReference type="GO" id="GO:0005524">
    <property type="term" value="F:ATP binding"/>
    <property type="evidence" value="ECO:0007669"/>
    <property type="project" value="TreeGrafter"/>
</dbReference>
<dbReference type="GO" id="GO:0009898">
    <property type="term" value="C:cytoplasmic side of plasma membrane"/>
    <property type="evidence" value="ECO:0007669"/>
    <property type="project" value="TreeGrafter"/>
</dbReference>
<dbReference type="PANTHER" id="PTHR43384:SF11">
    <property type="entry name" value="SEPTUM SITE DETERMINING PROTEIN"/>
    <property type="match status" value="1"/>
</dbReference>
<protein>
    <recommendedName>
        <fullName evidence="1">Rv3660c-like CheY-like N-terminal domain-containing protein</fullName>
    </recommendedName>
</protein>
<reference evidence="3" key="1">
    <citation type="submission" date="2019-04" db="EMBL/GenBank/DDBJ databases">
        <title>Draft genome sequence of Pseudonocardiaceae bacterium SL3-2-4.</title>
        <authorList>
            <person name="Ningsih F."/>
            <person name="Yokota A."/>
            <person name="Sakai Y."/>
            <person name="Nanatani K."/>
            <person name="Yabe S."/>
            <person name="Oetari A."/>
            <person name="Sjamsuridzal W."/>
        </authorList>
    </citation>
    <scope>NUCLEOTIDE SEQUENCE [LARGE SCALE GENOMIC DNA]</scope>
    <source>
        <strain evidence="3">SL3-2-4</strain>
    </source>
</reference>
<evidence type="ECO:0000313" key="3">
    <source>
        <dbReference type="Proteomes" id="UP000298860"/>
    </source>
</evidence>
<accession>A0A4D4J7U6</accession>
<dbReference type="AlphaFoldDB" id="A0A4D4J7U6"/>
<proteinExistence type="predicted"/>
<feature type="domain" description="Rv3660c-like CheY-like N-terminal" evidence="1">
    <location>
        <begin position="10"/>
        <end position="115"/>
    </location>
</feature>
<dbReference type="GO" id="GO:0005829">
    <property type="term" value="C:cytosol"/>
    <property type="evidence" value="ECO:0007669"/>
    <property type="project" value="TreeGrafter"/>
</dbReference>
<evidence type="ECO:0000313" key="2">
    <source>
        <dbReference type="EMBL" id="GDY30738.1"/>
    </source>
</evidence>
<dbReference type="InterPro" id="IPR027417">
    <property type="entry name" value="P-loop_NTPase"/>
</dbReference>
<dbReference type="NCBIfam" id="TIGR03815">
    <property type="entry name" value="CpaE_hom_Actino"/>
    <property type="match status" value="1"/>
</dbReference>
<dbReference type="Proteomes" id="UP000298860">
    <property type="component" value="Unassembled WGS sequence"/>
</dbReference>
<sequence length="360" mass="36354">METKRPLVLADDEAVLDELLRLAAAAGCELHRAPDVAGVRAKWSTAPLVLLDETGAVRCAGAGLARRPGVLVVCPGDPPPEVWQAAVRAGAEHVLALPLAEDLLVNAFADVVEAPAHAVGRVLAVLGGRGGAGASVLAASVAHAVLRGGGRALLVDCDPLGGGLDLVLGAEGEAGLRWPELALASGRVSVASLRSALPGRRHGGGSLTVLSCDRDGPGPVAEAVAAVVEAGRRAGETVVCDLPRHLPEPACAALDRADLAVVVVPAEVRACAATKRVAERARERGVELHAVVRGPAPGGLSPEDVAAAAGVPLLNAMRPEPGLSRALERGRVPARPRGPLVATASAVLSALRSAGAERRP</sequence>
<name>A0A4D4J7U6_9PSEU</name>
<dbReference type="SUPFAM" id="SSF52540">
    <property type="entry name" value="P-loop containing nucleoside triphosphate hydrolases"/>
    <property type="match status" value="1"/>
</dbReference>
<gene>
    <name evidence="2" type="ORF">GTS_23710</name>
</gene>
<organism evidence="2 3">
    <name type="scientific">Gandjariella thermophila</name>
    <dbReference type="NCBI Taxonomy" id="1931992"/>
    <lineage>
        <taxon>Bacteria</taxon>
        <taxon>Bacillati</taxon>
        <taxon>Actinomycetota</taxon>
        <taxon>Actinomycetes</taxon>
        <taxon>Pseudonocardiales</taxon>
        <taxon>Pseudonocardiaceae</taxon>
        <taxon>Gandjariella</taxon>
    </lineage>
</organism>